<dbReference type="SUPFAM" id="SSF118310">
    <property type="entry name" value="AN1-like Zinc finger"/>
    <property type="match status" value="1"/>
</dbReference>
<dbReference type="GO" id="GO:0008270">
    <property type="term" value="F:zinc ion binding"/>
    <property type="evidence" value="ECO:0007669"/>
    <property type="project" value="UniProtKB-KW"/>
</dbReference>
<dbReference type="PANTHER" id="PTHR46728:SF1">
    <property type="entry name" value="AN1-TYPE ZINC FINGER PROTEIN 4"/>
    <property type="match status" value="1"/>
</dbReference>
<keyword evidence="1" id="KW-0479">Metal-binding</keyword>
<evidence type="ECO:0000256" key="4">
    <source>
        <dbReference type="SAM" id="MobiDB-lite"/>
    </source>
</evidence>
<dbReference type="PANTHER" id="PTHR46728">
    <property type="entry name" value="AN1-TYPE ZINC FINGER PROTEIN 4"/>
    <property type="match status" value="1"/>
</dbReference>
<feature type="compositionally biased region" description="Basic residues" evidence="4">
    <location>
        <begin position="369"/>
        <end position="386"/>
    </location>
</feature>
<dbReference type="SUPFAM" id="SSF54236">
    <property type="entry name" value="Ubiquitin-like"/>
    <property type="match status" value="1"/>
</dbReference>
<dbReference type="WBParaSite" id="PSAMB.scaffold480size49811.g6145.t1">
    <property type="protein sequence ID" value="PSAMB.scaffold480size49811.g6145.t1"/>
    <property type="gene ID" value="PSAMB.scaffold480size49811.g6145"/>
</dbReference>
<feature type="region of interest" description="Disordered" evidence="4">
    <location>
        <begin position="159"/>
        <end position="219"/>
    </location>
</feature>
<keyword evidence="6" id="KW-1185">Reference proteome</keyword>
<dbReference type="Proteomes" id="UP000887566">
    <property type="component" value="Unplaced"/>
</dbReference>
<feature type="region of interest" description="Disordered" evidence="4">
    <location>
        <begin position="238"/>
        <end position="283"/>
    </location>
</feature>
<dbReference type="PROSITE" id="PS50053">
    <property type="entry name" value="UBIQUITIN_2"/>
    <property type="match status" value="1"/>
</dbReference>
<keyword evidence="3" id="KW-0862">Zinc</keyword>
<dbReference type="SMART" id="SM00154">
    <property type="entry name" value="ZnF_AN1"/>
    <property type="match status" value="1"/>
</dbReference>
<dbReference type="Gene3D" id="3.10.20.90">
    <property type="entry name" value="Phosphatidylinositol 3-kinase Catalytic Subunit, Chain A, domain 1"/>
    <property type="match status" value="1"/>
</dbReference>
<dbReference type="InterPro" id="IPR053061">
    <property type="entry name" value="AN1-type_zinc_finger"/>
</dbReference>
<dbReference type="Gene3D" id="4.10.1110.10">
    <property type="entry name" value="AN1-like Zinc finger"/>
    <property type="match status" value="1"/>
</dbReference>
<evidence type="ECO:0000313" key="7">
    <source>
        <dbReference type="WBParaSite" id="PSAMB.scaffold480size49811.g6145.t1"/>
    </source>
</evidence>
<dbReference type="AlphaFoldDB" id="A0A914WQW9"/>
<dbReference type="Pfam" id="PF00240">
    <property type="entry name" value="ubiquitin"/>
    <property type="match status" value="1"/>
</dbReference>
<evidence type="ECO:0000256" key="1">
    <source>
        <dbReference type="ARBA" id="ARBA00022723"/>
    </source>
</evidence>
<evidence type="ECO:0000256" key="3">
    <source>
        <dbReference type="ARBA" id="ARBA00022833"/>
    </source>
</evidence>
<evidence type="ECO:0000313" key="6">
    <source>
        <dbReference type="Proteomes" id="UP000887566"/>
    </source>
</evidence>
<evidence type="ECO:0000256" key="2">
    <source>
        <dbReference type="ARBA" id="ARBA00022771"/>
    </source>
</evidence>
<dbReference type="InterPro" id="IPR000626">
    <property type="entry name" value="Ubiquitin-like_dom"/>
</dbReference>
<keyword evidence="2" id="KW-0863">Zinc-finger</keyword>
<proteinExistence type="predicted"/>
<evidence type="ECO:0000259" key="5">
    <source>
        <dbReference type="PROSITE" id="PS50053"/>
    </source>
</evidence>
<protein>
    <submittedName>
        <fullName evidence="7">Ubiquitin-like domain-containing protein</fullName>
    </submittedName>
</protein>
<feature type="region of interest" description="Disordered" evidence="4">
    <location>
        <begin position="369"/>
        <end position="419"/>
    </location>
</feature>
<organism evidence="6 7">
    <name type="scientific">Plectus sambesii</name>
    <dbReference type="NCBI Taxonomy" id="2011161"/>
    <lineage>
        <taxon>Eukaryota</taxon>
        <taxon>Metazoa</taxon>
        <taxon>Ecdysozoa</taxon>
        <taxon>Nematoda</taxon>
        <taxon>Chromadorea</taxon>
        <taxon>Plectida</taxon>
        <taxon>Plectina</taxon>
        <taxon>Plectoidea</taxon>
        <taxon>Plectidae</taxon>
        <taxon>Plectus</taxon>
    </lineage>
</organism>
<dbReference type="InterPro" id="IPR000058">
    <property type="entry name" value="Znf_AN1"/>
</dbReference>
<feature type="domain" description="Ubiquitin-like" evidence="5">
    <location>
        <begin position="15"/>
        <end position="91"/>
    </location>
</feature>
<dbReference type="InterPro" id="IPR029071">
    <property type="entry name" value="Ubiquitin-like_domsf"/>
</dbReference>
<dbReference type="SMART" id="SM00213">
    <property type="entry name" value="UBQ"/>
    <property type="match status" value="1"/>
</dbReference>
<reference evidence="7" key="1">
    <citation type="submission" date="2022-11" db="UniProtKB">
        <authorList>
            <consortium name="WormBaseParasite"/>
        </authorList>
    </citation>
    <scope>IDENTIFICATION</scope>
</reference>
<dbReference type="InterPro" id="IPR035896">
    <property type="entry name" value="AN1-like_Znf"/>
</dbReference>
<name>A0A914WQW9_9BILA</name>
<accession>A0A914WQW9</accession>
<sequence length="518" mass="57071">MSRFDEKAELPPVMVCLTVETVTGQQLLISVFSTDTVLSLKRRIWERTGIPPYHQGLIYAGHALSCDETRISALGCESGAYLKLVLLARSGPVVVNRTTPVSIAEPESSTDASCSNATVEDDCQLDWTFTEERRLESRAKADENRRTLAKMREIRRNINEIKASKHPTSLCEEASTSSAGAPLTTPMRSSSSSRHFLSAPEDTSAKESSAGETEYEEWRPSCPVPLRDFVHHRQQRLNAAAKQHDNASWVKPQKPHRPPQTRTTSLSACRVPSSSSEPESAGAVWTTTGDEEEDEVQLSADEDVVDRRLLLDQEVLSGAECSPVCSPIATKGAPARVVSPVEHPSDPSDLSSGMIICDLSNEFRRLKVRRKHHAPASGRGRTRSKPRPVGFGAPGVFHLPDVRSSTEISSSEDERKKNKPIPLCTLPFAMINARKNVGGFRPAKKTLPDQTVGSIRMHKQPQSSQSQQRCNACGYKLSMSATFQCRCGKSLCSRHRPPELHMCTKLHRTSAKLQDVSD</sequence>